<dbReference type="CDD" id="cd04458">
    <property type="entry name" value="CSP_CDS"/>
    <property type="match status" value="1"/>
</dbReference>
<dbReference type="Proteomes" id="UP000218023">
    <property type="component" value="Unassembled WGS sequence"/>
</dbReference>
<dbReference type="Pfam" id="PF00313">
    <property type="entry name" value="CSD"/>
    <property type="match status" value="1"/>
</dbReference>
<dbReference type="InterPro" id="IPR012340">
    <property type="entry name" value="NA-bd_OB-fold"/>
</dbReference>
<name>A0A2A2GN04_9RHOB</name>
<reference evidence="3 4" key="1">
    <citation type="submission" date="2017-09" db="EMBL/GenBank/DDBJ databases">
        <title>Paracoccus alkalisoli sp. nov., isolated from saline alkaline soil.</title>
        <authorList>
            <person name="Dong X."/>
            <person name="Zhang G."/>
        </authorList>
    </citation>
    <scope>NUCLEOTIDE SEQUENCE [LARGE SCALE GENOMIC DNA]</scope>
    <source>
        <strain evidence="3 4">WN007</strain>
    </source>
</reference>
<dbReference type="SUPFAM" id="SSF50249">
    <property type="entry name" value="Nucleic acid-binding proteins"/>
    <property type="match status" value="1"/>
</dbReference>
<dbReference type="Gene3D" id="2.40.50.140">
    <property type="entry name" value="Nucleic acid-binding proteins"/>
    <property type="match status" value="1"/>
</dbReference>
<dbReference type="GO" id="GO:0003676">
    <property type="term" value="F:nucleic acid binding"/>
    <property type="evidence" value="ECO:0007669"/>
    <property type="project" value="InterPro"/>
</dbReference>
<dbReference type="EMBL" id="NSJZ01000002">
    <property type="protein sequence ID" value="PAU98303.1"/>
    <property type="molecule type" value="Genomic_DNA"/>
</dbReference>
<evidence type="ECO:0000259" key="2">
    <source>
        <dbReference type="Pfam" id="PF00313"/>
    </source>
</evidence>
<organism evidence="3 4">
    <name type="scientific">Paracoccus salipaludis</name>
    <dbReference type="NCBI Taxonomy" id="2032623"/>
    <lineage>
        <taxon>Bacteria</taxon>
        <taxon>Pseudomonadati</taxon>
        <taxon>Pseudomonadota</taxon>
        <taxon>Alphaproteobacteria</taxon>
        <taxon>Rhodobacterales</taxon>
        <taxon>Paracoccaceae</taxon>
        <taxon>Paracoccus</taxon>
    </lineage>
</organism>
<evidence type="ECO:0000313" key="4">
    <source>
        <dbReference type="Proteomes" id="UP000218023"/>
    </source>
</evidence>
<dbReference type="OrthoDB" id="9801074at2"/>
<dbReference type="InterPro" id="IPR002059">
    <property type="entry name" value="CSP_DNA-bd"/>
</dbReference>
<comment type="caution">
    <text evidence="3">The sequence shown here is derived from an EMBL/GenBank/DDBJ whole genome shotgun (WGS) entry which is preliminary data.</text>
</comment>
<dbReference type="AlphaFoldDB" id="A0A2A2GN04"/>
<accession>A0A2A2GN04</accession>
<sequence>MCVGQPSFEPVPSGSALDPQLCQSATIRGRLRRKEHHHDLRLVKWLDAARGFGFIQPEGGLKDASVHMPGSERAGTCRPDDDHAVPFHPERDADGRKAATQLVPG</sequence>
<feature type="region of interest" description="Disordered" evidence="1">
    <location>
        <begin position="59"/>
        <end position="105"/>
    </location>
</feature>
<keyword evidence="4" id="KW-1185">Reference proteome</keyword>
<feature type="domain" description="CSD" evidence="2">
    <location>
        <begin position="43"/>
        <end position="99"/>
    </location>
</feature>
<evidence type="ECO:0000256" key="1">
    <source>
        <dbReference type="SAM" id="MobiDB-lite"/>
    </source>
</evidence>
<evidence type="ECO:0000313" key="3">
    <source>
        <dbReference type="EMBL" id="PAU98303.1"/>
    </source>
</evidence>
<gene>
    <name evidence="3" type="ORF">CK240_03730</name>
</gene>
<feature type="compositionally biased region" description="Basic and acidic residues" evidence="1">
    <location>
        <begin position="78"/>
        <end position="97"/>
    </location>
</feature>
<protein>
    <recommendedName>
        <fullName evidence="2">CSD domain-containing protein</fullName>
    </recommendedName>
</protein>
<proteinExistence type="predicted"/>